<name>A0A554JCA7_9BACT</name>
<sequence length="43" mass="4489">MDALKKHLDFDNLTAFEAVSIVAVAALAVMVGVVNGINATLFV</sequence>
<keyword evidence="1" id="KW-0812">Transmembrane</keyword>
<accession>A0A554JCA7</accession>
<feature type="transmembrane region" description="Helical" evidence="1">
    <location>
        <begin position="20"/>
        <end position="42"/>
    </location>
</feature>
<gene>
    <name evidence="2" type="ORF">CEO22_253</name>
</gene>
<evidence type="ECO:0000313" key="3">
    <source>
        <dbReference type="Proteomes" id="UP000316253"/>
    </source>
</evidence>
<dbReference type="EMBL" id="VMFD01000018">
    <property type="protein sequence ID" value="TSC66017.1"/>
    <property type="molecule type" value="Genomic_DNA"/>
</dbReference>
<keyword evidence="1" id="KW-0472">Membrane</keyword>
<keyword evidence="1" id="KW-1133">Transmembrane helix</keyword>
<dbReference type="Proteomes" id="UP000316253">
    <property type="component" value="Unassembled WGS sequence"/>
</dbReference>
<protein>
    <submittedName>
        <fullName evidence="2">Uncharacterized protein</fullName>
    </submittedName>
</protein>
<organism evidence="2 3">
    <name type="scientific">Candidatus Berkelbacteria bacterium Gr01-1014_85</name>
    <dbReference type="NCBI Taxonomy" id="2017150"/>
    <lineage>
        <taxon>Bacteria</taxon>
        <taxon>Candidatus Berkelbacteria</taxon>
    </lineage>
</organism>
<evidence type="ECO:0000313" key="2">
    <source>
        <dbReference type="EMBL" id="TSC66017.1"/>
    </source>
</evidence>
<dbReference type="AlphaFoldDB" id="A0A554JCA7"/>
<evidence type="ECO:0000256" key="1">
    <source>
        <dbReference type="SAM" id="Phobius"/>
    </source>
</evidence>
<comment type="caution">
    <text evidence="2">The sequence shown here is derived from an EMBL/GenBank/DDBJ whole genome shotgun (WGS) entry which is preliminary data.</text>
</comment>
<reference evidence="2 3" key="1">
    <citation type="submission" date="2017-08" db="EMBL/GenBank/DDBJ databases">
        <title>Mechanisms for carbon and nitrogen cycling indicate functional differentiation within the Candidate Phyla Radiation.</title>
        <authorList>
            <person name="Danczak R.E."/>
            <person name="Johnston M.D."/>
            <person name="Kenah C."/>
            <person name="Slattery M."/>
            <person name="Wrighton K.C."/>
            <person name="Wilkins M.J."/>
        </authorList>
    </citation>
    <scope>NUCLEOTIDE SEQUENCE [LARGE SCALE GENOMIC DNA]</scope>
    <source>
        <strain evidence="2">Gr01-1014_85</strain>
    </source>
</reference>
<proteinExistence type="predicted"/>